<proteinExistence type="predicted"/>
<feature type="compositionally biased region" description="Polar residues" evidence="2">
    <location>
        <begin position="96"/>
        <end position="118"/>
    </location>
</feature>
<dbReference type="Proteomes" id="UP000250266">
    <property type="component" value="Unassembled WGS sequence"/>
</dbReference>
<feature type="coiled-coil region" evidence="1">
    <location>
        <begin position="29"/>
        <end position="70"/>
    </location>
</feature>
<dbReference type="PANTHER" id="PTHR42070">
    <property type="entry name" value="FILAMENT ASSOCIATED PROTEIN, PUTATIVE (AFU_ORTHOLOGUE AFUA_8G06630)-RELATED"/>
    <property type="match status" value="1"/>
</dbReference>
<protein>
    <recommendedName>
        <fullName evidence="5">BZIP domain-containing protein</fullName>
    </recommendedName>
</protein>
<organism evidence="3 4">
    <name type="scientific">Lepidopterella palustris CBS 459.81</name>
    <dbReference type="NCBI Taxonomy" id="1314670"/>
    <lineage>
        <taxon>Eukaryota</taxon>
        <taxon>Fungi</taxon>
        <taxon>Dikarya</taxon>
        <taxon>Ascomycota</taxon>
        <taxon>Pezizomycotina</taxon>
        <taxon>Dothideomycetes</taxon>
        <taxon>Pleosporomycetidae</taxon>
        <taxon>Mytilinidiales</taxon>
        <taxon>Argynnaceae</taxon>
        <taxon>Lepidopterella</taxon>
    </lineage>
</organism>
<dbReference type="OrthoDB" id="4505928at2759"/>
<sequence length="296" mass="32651">MARKTKDTPSSIRIRENQKRSRARRKDLIESLQKRVQDFELNGVRATQEMQQAARRVIQENERLRNLLALHGVLREEVDSYLRSFDESGATNCPQATSMKTTVPCQSSTPDTMPSPASNAVPPTKDSVTESPSVDHLSGRDFEHDGQSLVGEPRNVNYSSEQYQGKDLTARYWESVPLRGYLPTVSESSSVISQRPGNYSETQDIGRLNTCVHEFIASEKSDLCPNDPDCFCPSAFAVEDGSFSPGLETSCETAASIIIEMGGDKDRDLVRASLGCSGSDDCNVKNTTVLQVMGDM</sequence>
<evidence type="ECO:0000313" key="3">
    <source>
        <dbReference type="EMBL" id="OCK73311.1"/>
    </source>
</evidence>
<keyword evidence="1" id="KW-0175">Coiled coil</keyword>
<feature type="compositionally biased region" description="Basic and acidic residues" evidence="2">
    <location>
        <begin position="137"/>
        <end position="146"/>
    </location>
</feature>
<accession>A0A8E2DX27</accession>
<evidence type="ECO:0000313" key="4">
    <source>
        <dbReference type="Proteomes" id="UP000250266"/>
    </source>
</evidence>
<feature type="compositionally biased region" description="Basic and acidic residues" evidence="2">
    <location>
        <begin position="1"/>
        <end position="19"/>
    </location>
</feature>
<keyword evidence="4" id="KW-1185">Reference proteome</keyword>
<gene>
    <name evidence="3" type="ORF">K432DRAFT_398959</name>
</gene>
<reference evidence="3 4" key="1">
    <citation type="journal article" date="2016" name="Nat. Commun.">
        <title>Ectomycorrhizal ecology is imprinted in the genome of the dominant symbiotic fungus Cenococcum geophilum.</title>
        <authorList>
            <consortium name="DOE Joint Genome Institute"/>
            <person name="Peter M."/>
            <person name="Kohler A."/>
            <person name="Ohm R.A."/>
            <person name="Kuo A."/>
            <person name="Krutzmann J."/>
            <person name="Morin E."/>
            <person name="Arend M."/>
            <person name="Barry K.W."/>
            <person name="Binder M."/>
            <person name="Choi C."/>
            <person name="Clum A."/>
            <person name="Copeland A."/>
            <person name="Grisel N."/>
            <person name="Haridas S."/>
            <person name="Kipfer T."/>
            <person name="LaButti K."/>
            <person name="Lindquist E."/>
            <person name="Lipzen A."/>
            <person name="Maire R."/>
            <person name="Meier B."/>
            <person name="Mihaltcheva S."/>
            <person name="Molinier V."/>
            <person name="Murat C."/>
            <person name="Poggeler S."/>
            <person name="Quandt C.A."/>
            <person name="Sperisen C."/>
            <person name="Tritt A."/>
            <person name="Tisserant E."/>
            <person name="Crous P.W."/>
            <person name="Henrissat B."/>
            <person name="Nehls U."/>
            <person name="Egli S."/>
            <person name="Spatafora J.W."/>
            <person name="Grigoriev I.V."/>
            <person name="Martin F.M."/>
        </authorList>
    </citation>
    <scope>NUCLEOTIDE SEQUENCE [LARGE SCALE GENOMIC DNA]</scope>
    <source>
        <strain evidence="3 4">CBS 459.81</strain>
    </source>
</reference>
<evidence type="ECO:0000256" key="1">
    <source>
        <dbReference type="SAM" id="Coils"/>
    </source>
</evidence>
<dbReference type="EMBL" id="KV745834">
    <property type="protein sequence ID" value="OCK73311.1"/>
    <property type="molecule type" value="Genomic_DNA"/>
</dbReference>
<feature type="region of interest" description="Disordered" evidence="2">
    <location>
        <begin position="1"/>
        <end position="25"/>
    </location>
</feature>
<dbReference type="CDD" id="cd14688">
    <property type="entry name" value="bZIP_YAP"/>
    <property type="match status" value="1"/>
</dbReference>
<feature type="region of interest" description="Disordered" evidence="2">
    <location>
        <begin position="96"/>
        <end position="153"/>
    </location>
</feature>
<evidence type="ECO:0008006" key="5">
    <source>
        <dbReference type="Google" id="ProtNLM"/>
    </source>
</evidence>
<dbReference type="AlphaFoldDB" id="A0A8E2DX27"/>
<evidence type="ECO:0000256" key="2">
    <source>
        <dbReference type="SAM" id="MobiDB-lite"/>
    </source>
</evidence>
<name>A0A8E2DX27_9PEZI</name>
<dbReference type="PANTHER" id="PTHR42070:SF1">
    <property type="entry name" value="FILAMENT ASSOCIATED PROTEIN, PUTATIVE (AFU_ORTHOLOGUE AFUA_8G06630)-RELATED"/>
    <property type="match status" value="1"/>
</dbReference>